<feature type="transmembrane region" description="Helical" evidence="9">
    <location>
        <begin position="191"/>
        <end position="214"/>
    </location>
</feature>
<dbReference type="Gene3D" id="2.60.40.10">
    <property type="entry name" value="Immunoglobulins"/>
    <property type="match status" value="2"/>
</dbReference>
<dbReference type="CDD" id="cd00063">
    <property type="entry name" value="FN3"/>
    <property type="match status" value="2"/>
</dbReference>
<dbReference type="RefSeq" id="XP_013391971.1">
    <property type="nucleotide sequence ID" value="XM_013536517.2"/>
</dbReference>
<dbReference type="KEGG" id="lak:106160024"/>
<evidence type="ECO:0000256" key="2">
    <source>
        <dbReference type="ARBA" id="ARBA00022692"/>
    </source>
</evidence>
<dbReference type="AlphaFoldDB" id="A0A1S3I2B3"/>
<keyword evidence="2 9" id="KW-0812">Transmembrane</keyword>
<sequence>MAPPTVVSRSKDSIELTWEAPWPPGGIITEYDIGYTMEVTNWKVLIVSSDTRGKSIGDLQYNTTHWFRIRAKTNLGYGEYSETIETITVEGKPGPPSNFTATSRSQTSLEFSWKAPRVRNGIITGYKIECYTDGKGVSAELSMHARSYMFKQLVSGTRYTCSLKAKTSAGYGNSSQLVTWTEPKDSEIGGIVGGVVGATFVAAVVVMAIVITLLRRRRREREANSSRSVPEREVSNLGLEHCSEDTDYEHPMRHWQETLYTDLVLRSNDDVEQPVTGGLGEDRSRF</sequence>
<proteinExistence type="predicted"/>
<feature type="domain" description="Fibronectin type-III" evidence="10">
    <location>
        <begin position="1"/>
        <end position="91"/>
    </location>
</feature>
<feature type="compositionally biased region" description="Basic and acidic residues" evidence="8">
    <location>
        <begin position="220"/>
        <end position="234"/>
    </location>
</feature>
<dbReference type="InterPro" id="IPR003961">
    <property type="entry name" value="FN3_dom"/>
</dbReference>
<evidence type="ECO:0000256" key="5">
    <source>
        <dbReference type="ARBA" id="ARBA00022989"/>
    </source>
</evidence>
<organism evidence="11 12">
    <name type="scientific">Lingula anatina</name>
    <name type="common">Brachiopod</name>
    <name type="synonym">Lingula unguis</name>
    <dbReference type="NCBI Taxonomy" id="7574"/>
    <lineage>
        <taxon>Eukaryota</taxon>
        <taxon>Metazoa</taxon>
        <taxon>Spiralia</taxon>
        <taxon>Lophotrochozoa</taxon>
        <taxon>Brachiopoda</taxon>
        <taxon>Linguliformea</taxon>
        <taxon>Lingulata</taxon>
        <taxon>Lingulida</taxon>
        <taxon>Linguloidea</taxon>
        <taxon>Lingulidae</taxon>
        <taxon>Lingula</taxon>
    </lineage>
</organism>
<protein>
    <submittedName>
        <fullName evidence="12">Protein sidekick-2-like isoform X1</fullName>
    </submittedName>
</protein>
<accession>A0A1S3I2B3</accession>
<feature type="domain" description="Fibronectin type-III" evidence="10">
    <location>
        <begin position="95"/>
        <end position="185"/>
    </location>
</feature>
<keyword evidence="6 9" id="KW-0472">Membrane</keyword>
<evidence type="ECO:0000256" key="8">
    <source>
        <dbReference type="SAM" id="MobiDB-lite"/>
    </source>
</evidence>
<evidence type="ECO:0000256" key="4">
    <source>
        <dbReference type="ARBA" id="ARBA00022840"/>
    </source>
</evidence>
<dbReference type="PANTHER" id="PTHR46877:SF14">
    <property type="entry name" value="RECEPTOR PROTEIN-TYROSINE KINASE"/>
    <property type="match status" value="1"/>
</dbReference>
<dbReference type="InterPro" id="IPR036116">
    <property type="entry name" value="FN3_sf"/>
</dbReference>
<evidence type="ECO:0000256" key="1">
    <source>
        <dbReference type="ARBA" id="ARBA00004167"/>
    </source>
</evidence>
<dbReference type="OrthoDB" id="8950763at2759"/>
<evidence type="ECO:0000256" key="9">
    <source>
        <dbReference type="SAM" id="Phobius"/>
    </source>
</evidence>
<dbReference type="PRINTS" id="PR00014">
    <property type="entry name" value="FNTYPEIII"/>
</dbReference>
<dbReference type="InParanoid" id="A0A1S3I2B3"/>
<keyword evidence="7" id="KW-0675">Receptor</keyword>
<dbReference type="GO" id="GO:0005005">
    <property type="term" value="F:transmembrane-ephrin receptor activity"/>
    <property type="evidence" value="ECO:0007669"/>
    <property type="project" value="TreeGrafter"/>
</dbReference>
<feature type="region of interest" description="Disordered" evidence="8">
    <location>
        <begin position="220"/>
        <end position="240"/>
    </location>
</feature>
<dbReference type="STRING" id="7574.A0A1S3I2B3"/>
<reference evidence="12" key="1">
    <citation type="submission" date="2025-08" db="UniProtKB">
        <authorList>
            <consortium name="RefSeq"/>
        </authorList>
    </citation>
    <scope>IDENTIFICATION</scope>
    <source>
        <tissue evidence="12">Gonads</tissue>
    </source>
</reference>
<dbReference type="GO" id="GO:0005524">
    <property type="term" value="F:ATP binding"/>
    <property type="evidence" value="ECO:0007669"/>
    <property type="project" value="UniProtKB-KW"/>
</dbReference>
<dbReference type="InterPro" id="IPR013783">
    <property type="entry name" value="Ig-like_fold"/>
</dbReference>
<dbReference type="Pfam" id="PF00041">
    <property type="entry name" value="fn3"/>
    <property type="match status" value="2"/>
</dbReference>
<dbReference type="GO" id="GO:0030425">
    <property type="term" value="C:dendrite"/>
    <property type="evidence" value="ECO:0007669"/>
    <property type="project" value="TreeGrafter"/>
</dbReference>
<evidence type="ECO:0000256" key="7">
    <source>
        <dbReference type="ARBA" id="ARBA00023170"/>
    </source>
</evidence>
<dbReference type="SUPFAM" id="SSF49265">
    <property type="entry name" value="Fibronectin type III"/>
    <property type="match status" value="1"/>
</dbReference>
<keyword evidence="5 9" id="KW-1133">Transmembrane helix</keyword>
<evidence type="ECO:0000259" key="10">
    <source>
        <dbReference type="PROSITE" id="PS50853"/>
    </source>
</evidence>
<dbReference type="PANTHER" id="PTHR46877">
    <property type="entry name" value="EPH RECEPTOR A5"/>
    <property type="match status" value="1"/>
</dbReference>
<dbReference type="GO" id="GO:0007411">
    <property type="term" value="P:axon guidance"/>
    <property type="evidence" value="ECO:0007669"/>
    <property type="project" value="TreeGrafter"/>
</dbReference>
<evidence type="ECO:0000256" key="3">
    <source>
        <dbReference type="ARBA" id="ARBA00022741"/>
    </source>
</evidence>
<dbReference type="Proteomes" id="UP000085678">
    <property type="component" value="Unplaced"/>
</dbReference>
<gene>
    <name evidence="12" type="primary">LOC106160024</name>
</gene>
<dbReference type="GeneID" id="106160024"/>
<evidence type="ECO:0000256" key="6">
    <source>
        <dbReference type="ARBA" id="ARBA00023136"/>
    </source>
</evidence>
<dbReference type="InterPro" id="IPR050449">
    <property type="entry name" value="Ephrin_rcpt_TKs"/>
</dbReference>
<name>A0A1S3I2B3_LINAN</name>
<evidence type="ECO:0000313" key="11">
    <source>
        <dbReference type="Proteomes" id="UP000085678"/>
    </source>
</evidence>
<dbReference type="SMART" id="SM00060">
    <property type="entry name" value="FN3"/>
    <property type="match status" value="2"/>
</dbReference>
<dbReference type="PROSITE" id="PS50853">
    <property type="entry name" value="FN3"/>
    <property type="match status" value="2"/>
</dbReference>
<keyword evidence="11" id="KW-1185">Reference proteome</keyword>
<keyword evidence="4" id="KW-0067">ATP-binding</keyword>
<comment type="subcellular location">
    <subcellularLocation>
        <location evidence="1">Membrane</location>
        <topology evidence="1">Single-pass membrane protein</topology>
    </subcellularLocation>
</comment>
<dbReference type="GO" id="GO:0005886">
    <property type="term" value="C:plasma membrane"/>
    <property type="evidence" value="ECO:0007669"/>
    <property type="project" value="TreeGrafter"/>
</dbReference>
<keyword evidence="3" id="KW-0547">Nucleotide-binding</keyword>
<evidence type="ECO:0000313" key="12">
    <source>
        <dbReference type="RefSeq" id="XP_013391971.1"/>
    </source>
</evidence>